<protein>
    <recommendedName>
        <fullName evidence="1">AB hydrolase-1 domain-containing protein</fullName>
    </recommendedName>
</protein>
<keyword evidence="3" id="KW-1185">Reference proteome</keyword>
<dbReference type="SUPFAM" id="SSF53474">
    <property type="entry name" value="alpha/beta-Hydrolases"/>
    <property type="match status" value="1"/>
</dbReference>
<dbReference type="EMBL" id="AP022586">
    <property type="protein sequence ID" value="BBY16052.1"/>
    <property type="molecule type" value="Genomic_DNA"/>
</dbReference>
<dbReference type="Gene3D" id="3.40.50.1820">
    <property type="entry name" value="alpha/beta hydrolase"/>
    <property type="match status" value="1"/>
</dbReference>
<accession>A0AAD1II50</accession>
<name>A0AAD1II50_9MYCO</name>
<evidence type="ECO:0000259" key="1">
    <source>
        <dbReference type="Pfam" id="PF12697"/>
    </source>
</evidence>
<dbReference type="AlphaFoldDB" id="A0AAD1II50"/>
<reference evidence="2 3" key="1">
    <citation type="journal article" date="2019" name="Emerg. Microbes Infect.">
        <title>Comprehensive subspecies identification of 175 nontuberculous mycobacteria species based on 7547 genomic profiles.</title>
        <authorList>
            <person name="Matsumoto Y."/>
            <person name="Kinjo T."/>
            <person name="Motooka D."/>
            <person name="Nabeya D."/>
            <person name="Jung N."/>
            <person name="Uechi K."/>
            <person name="Horii T."/>
            <person name="Iida T."/>
            <person name="Fujita J."/>
            <person name="Nakamura S."/>
        </authorList>
    </citation>
    <scope>NUCLEOTIDE SEQUENCE [LARGE SCALE GENOMIC DNA]</scope>
    <source>
        <strain evidence="2 3">JCM 17423</strain>
    </source>
</reference>
<dbReference type="InterPro" id="IPR029058">
    <property type="entry name" value="AB_hydrolase_fold"/>
</dbReference>
<evidence type="ECO:0000313" key="2">
    <source>
        <dbReference type="EMBL" id="BBY16052.1"/>
    </source>
</evidence>
<gene>
    <name evidence="2" type="ORF">MLIT_16440</name>
</gene>
<evidence type="ECO:0000313" key="3">
    <source>
        <dbReference type="Proteomes" id="UP000466607"/>
    </source>
</evidence>
<dbReference type="InterPro" id="IPR000073">
    <property type="entry name" value="AB_hydrolase_1"/>
</dbReference>
<dbReference type="Proteomes" id="UP000466607">
    <property type="component" value="Chromosome"/>
</dbReference>
<dbReference type="GO" id="GO:0003824">
    <property type="term" value="F:catalytic activity"/>
    <property type="evidence" value="ECO:0007669"/>
    <property type="project" value="UniProtKB-ARBA"/>
</dbReference>
<proteinExistence type="predicted"/>
<organism evidence="2 3">
    <name type="scientific">Mycolicibacterium litorale</name>
    <dbReference type="NCBI Taxonomy" id="758802"/>
    <lineage>
        <taxon>Bacteria</taxon>
        <taxon>Bacillati</taxon>
        <taxon>Actinomycetota</taxon>
        <taxon>Actinomycetes</taxon>
        <taxon>Mycobacteriales</taxon>
        <taxon>Mycobacteriaceae</taxon>
        <taxon>Mycolicibacterium</taxon>
    </lineage>
</organism>
<feature type="domain" description="AB hydrolase-1" evidence="1">
    <location>
        <begin position="23"/>
        <end position="187"/>
    </location>
</feature>
<dbReference type="Pfam" id="PF12697">
    <property type="entry name" value="Abhydrolase_6"/>
    <property type="match status" value="1"/>
</dbReference>
<dbReference type="RefSeq" id="WP_134051695.1">
    <property type="nucleotide sequence ID" value="NZ_AP022586.1"/>
</dbReference>
<sequence length="223" mass="22764">MKTFEYAPGRSVDLYGETGAPVVLLWHGMQTDSRAAVRPLAERVAEHGYAVLAADWNSHAADNGRSDLLTSARYAAEQPGAGDGLIVVGWSMGGAAAAGLTFGAVGYGVRIAHTVCLAGAFMAPDPISGDPLTPPSAAGARVPMTLVHGSADDVIPVTAGRDFAAEAGAAGWRVQYIELAADHANIVGARYDAAADRYEPADDAASLAVAAEVAGIVAKPPVR</sequence>